<proteinExistence type="predicted"/>
<evidence type="ECO:0000256" key="2">
    <source>
        <dbReference type="ARBA" id="ARBA00022630"/>
    </source>
</evidence>
<keyword evidence="6" id="KW-0812">Transmembrane</keyword>
<dbReference type="GO" id="GO:0050660">
    <property type="term" value="F:flavin adenine dinucleotide binding"/>
    <property type="evidence" value="ECO:0007669"/>
    <property type="project" value="InterPro"/>
</dbReference>
<evidence type="ECO:0000313" key="9">
    <source>
        <dbReference type="WBParaSite" id="jg3792"/>
    </source>
</evidence>
<keyword evidence="6" id="KW-1133">Transmembrane helix</keyword>
<evidence type="ECO:0000256" key="1">
    <source>
        <dbReference type="ARBA" id="ARBA00001917"/>
    </source>
</evidence>
<evidence type="ECO:0000259" key="7">
    <source>
        <dbReference type="Pfam" id="PF01207"/>
    </source>
</evidence>
<evidence type="ECO:0000256" key="5">
    <source>
        <dbReference type="ARBA" id="ARBA00023002"/>
    </source>
</evidence>
<keyword evidence="2" id="KW-0285">Flavoprotein</keyword>
<evidence type="ECO:0000313" key="8">
    <source>
        <dbReference type="Proteomes" id="UP000887574"/>
    </source>
</evidence>
<name>A0A915E8W2_9BILA</name>
<dbReference type="PANTHER" id="PTHR11082:SF31">
    <property type="entry name" value="TRNA-DIHYDROURIDINE(20A_20B) SYNTHASE [NAD(P)+]-LIKE"/>
    <property type="match status" value="1"/>
</dbReference>
<keyword evidence="5" id="KW-0560">Oxidoreductase</keyword>
<dbReference type="CDD" id="cd02801">
    <property type="entry name" value="DUS_like_FMN"/>
    <property type="match status" value="1"/>
</dbReference>
<feature type="domain" description="DUS-like FMN-binding" evidence="7">
    <location>
        <begin position="181"/>
        <end position="298"/>
    </location>
</feature>
<dbReference type="Gene3D" id="3.20.20.70">
    <property type="entry name" value="Aldolase class I"/>
    <property type="match status" value="2"/>
</dbReference>
<dbReference type="InterPro" id="IPR035587">
    <property type="entry name" value="DUS-like_FMN-bd"/>
</dbReference>
<dbReference type="SUPFAM" id="SSF51395">
    <property type="entry name" value="FMN-linked oxidoreductases"/>
    <property type="match status" value="1"/>
</dbReference>
<keyword evidence="6" id="KW-0472">Membrane</keyword>
<protein>
    <submittedName>
        <fullName evidence="9">DUS-like FMN-binding domain-containing protein</fullName>
    </submittedName>
</protein>
<comment type="cofactor">
    <cofactor evidence="1">
        <name>FMN</name>
        <dbReference type="ChEBI" id="CHEBI:58210"/>
    </cofactor>
</comment>
<keyword evidence="4" id="KW-0819">tRNA processing</keyword>
<organism evidence="8 9">
    <name type="scientific">Ditylenchus dipsaci</name>
    <dbReference type="NCBI Taxonomy" id="166011"/>
    <lineage>
        <taxon>Eukaryota</taxon>
        <taxon>Metazoa</taxon>
        <taxon>Ecdysozoa</taxon>
        <taxon>Nematoda</taxon>
        <taxon>Chromadorea</taxon>
        <taxon>Rhabditida</taxon>
        <taxon>Tylenchina</taxon>
        <taxon>Tylenchomorpha</taxon>
        <taxon>Sphaerularioidea</taxon>
        <taxon>Anguinidae</taxon>
        <taxon>Anguininae</taxon>
        <taxon>Ditylenchus</taxon>
    </lineage>
</organism>
<dbReference type="WBParaSite" id="jg3792">
    <property type="protein sequence ID" value="jg3792"/>
    <property type="gene ID" value="jg3792"/>
</dbReference>
<dbReference type="Proteomes" id="UP000887574">
    <property type="component" value="Unplaced"/>
</dbReference>
<keyword evidence="8" id="KW-1185">Reference proteome</keyword>
<evidence type="ECO:0000256" key="4">
    <source>
        <dbReference type="ARBA" id="ARBA00022694"/>
    </source>
</evidence>
<feature type="transmembrane region" description="Helical" evidence="6">
    <location>
        <begin position="328"/>
        <end position="351"/>
    </location>
</feature>
<keyword evidence="3" id="KW-0288">FMN</keyword>
<reference evidence="9" key="1">
    <citation type="submission" date="2022-11" db="UniProtKB">
        <authorList>
            <consortium name="WormBaseParasite"/>
        </authorList>
    </citation>
    <scope>IDENTIFICATION</scope>
</reference>
<dbReference type="AlphaFoldDB" id="A0A915E8W2"/>
<dbReference type="PANTHER" id="PTHR11082">
    <property type="entry name" value="TRNA-DIHYDROURIDINE SYNTHASE"/>
    <property type="match status" value="1"/>
</dbReference>
<dbReference type="Pfam" id="PF01207">
    <property type="entry name" value="Dus"/>
    <property type="match status" value="2"/>
</dbReference>
<dbReference type="InterPro" id="IPR013785">
    <property type="entry name" value="Aldolase_TIM"/>
</dbReference>
<dbReference type="InterPro" id="IPR018517">
    <property type="entry name" value="tRNA_hU_synthase_CS"/>
</dbReference>
<dbReference type="PROSITE" id="PS01136">
    <property type="entry name" value="UPF0034"/>
    <property type="match status" value="1"/>
</dbReference>
<evidence type="ECO:0000256" key="3">
    <source>
        <dbReference type="ARBA" id="ARBA00022643"/>
    </source>
</evidence>
<evidence type="ECO:0000256" key="6">
    <source>
        <dbReference type="SAM" id="Phobius"/>
    </source>
</evidence>
<accession>A0A915E8W2</accession>
<dbReference type="GO" id="GO:0017150">
    <property type="term" value="F:tRNA dihydrouridine synthase activity"/>
    <property type="evidence" value="ECO:0007669"/>
    <property type="project" value="InterPro"/>
</dbReference>
<sequence>MVKGQELLALTRMTRKQFRREDAEDEYKILRTPYGAAIAQRTHDTPRIICSREEDCAKLDIKSPLFVCAPMVRYSKLPFRKLVSNYGCDLAYTPMIFAQCFLNSEKCRDVEFSTDEEDRPIVQFASNKPVEFAGAAALVYGQVRGIDLNCGCPKHEVRKGGYGSKMLDEPELIADIYPISKSVDLCQKLEHAGISHIAVHGRTKDMRGEKPDIGAIATIKAAVKIPVYANGDCKSYEEALEMTRITKADGIMVANGLLANPALFGGHPKTPWRCFDLNDSLEMTFDNFHHHLMFMLRAVLPKQQRIAFNELRSDGKIGEEDKGEKKGMLVFFLVISHPSYCFCYLFIMTVCSGVQTRRDELQLRLSQVTPAFIFLNLYNFLSH</sequence>
<feature type="domain" description="DUS-like FMN-binding" evidence="7">
    <location>
        <begin position="68"/>
        <end position="176"/>
    </location>
</feature>